<proteinExistence type="predicted"/>
<gene>
    <name evidence="2" type="ORF">IPP58_16720</name>
</gene>
<reference evidence="2" key="1">
    <citation type="submission" date="2020-10" db="EMBL/GenBank/DDBJ databases">
        <title>Connecting structure to function with the recovery of over 1000 high-quality activated sludge metagenome-assembled genomes encoding full-length rRNA genes using long-read sequencing.</title>
        <authorList>
            <person name="Singleton C.M."/>
            <person name="Petriglieri F."/>
            <person name="Kristensen J.M."/>
            <person name="Kirkegaard R.H."/>
            <person name="Michaelsen T.Y."/>
            <person name="Andersen M.H."/>
            <person name="Karst S.M."/>
            <person name="Dueholm M.S."/>
            <person name="Nielsen P.H."/>
            <person name="Albertsen M."/>
        </authorList>
    </citation>
    <scope>NUCLEOTIDE SEQUENCE</scope>
    <source>
        <strain evidence="2">Skiv_18-Q3-R9-52_MAXAC.067</strain>
    </source>
</reference>
<organism evidence="2 3">
    <name type="scientific">Candidatus Geothrix skivensis</name>
    <dbReference type="NCBI Taxonomy" id="2954439"/>
    <lineage>
        <taxon>Bacteria</taxon>
        <taxon>Pseudomonadati</taxon>
        <taxon>Acidobacteriota</taxon>
        <taxon>Holophagae</taxon>
        <taxon>Holophagales</taxon>
        <taxon>Holophagaceae</taxon>
        <taxon>Geothrix</taxon>
    </lineage>
</organism>
<name>A0A9D7SKA3_9BACT</name>
<evidence type="ECO:0000259" key="1">
    <source>
        <dbReference type="Pfam" id="PF12697"/>
    </source>
</evidence>
<dbReference type="Gene3D" id="3.40.50.1820">
    <property type="entry name" value="alpha/beta hydrolase"/>
    <property type="match status" value="1"/>
</dbReference>
<protein>
    <submittedName>
        <fullName evidence="2">Alpha/beta hydrolase</fullName>
    </submittedName>
</protein>
<keyword evidence="2" id="KW-0378">Hydrolase</keyword>
<dbReference type="Pfam" id="PF12697">
    <property type="entry name" value="Abhydrolase_6"/>
    <property type="match status" value="1"/>
</dbReference>
<accession>A0A9D7SKA3</accession>
<dbReference type="InterPro" id="IPR000073">
    <property type="entry name" value="AB_hydrolase_1"/>
</dbReference>
<dbReference type="Proteomes" id="UP000886657">
    <property type="component" value="Unassembled WGS sequence"/>
</dbReference>
<dbReference type="AlphaFoldDB" id="A0A9D7SKA3"/>
<feature type="domain" description="AB hydrolase-1" evidence="1">
    <location>
        <begin position="9"/>
        <end position="221"/>
    </location>
</feature>
<dbReference type="EMBL" id="JADKIO010000013">
    <property type="protein sequence ID" value="MBK9798089.1"/>
    <property type="molecule type" value="Genomic_DNA"/>
</dbReference>
<sequence>MPDKPPIVLVLLPGMDGTGLMFEPFLAVLRGFEPLVVRYPPELTSYPDCVAFARQQLPVDRPFLLLGESFSGPVALALAAERPAGLQGLVLCVTFARNPRPRLAWLAPLLRLLPPRRLPLPLLGRLLLGGHATATLAALVGRMLPLVPTATLKQRLLAVVAVDHTALLDRVQVPILALRAGQDRLVPKAATDWVNAHRPIDIVTLEGPHWLLQTRPEACLQALQAFVQRNGNPSE</sequence>
<dbReference type="SUPFAM" id="SSF53474">
    <property type="entry name" value="alpha/beta-Hydrolases"/>
    <property type="match status" value="1"/>
</dbReference>
<comment type="caution">
    <text evidence="2">The sequence shown here is derived from an EMBL/GenBank/DDBJ whole genome shotgun (WGS) entry which is preliminary data.</text>
</comment>
<dbReference type="GO" id="GO:0016787">
    <property type="term" value="F:hydrolase activity"/>
    <property type="evidence" value="ECO:0007669"/>
    <property type="project" value="UniProtKB-KW"/>
</dbReference>
<evidence type="ECO:0000313" key="2">
    <source>
        <dbReference type="EMBL" id="MBK9798089.1"/>
    </source>
</evidence>
<dbReference type="InterPro" id="IPR029058">
    <property type="entry name" value="AB_hydrolase_fold"/>
</dbReference>
<evidence type="ECO:0000313" key="3">
    <source>
        <dbReference type="Proteomes" id="UP000886657"/>
    </source>
</evidence>